<dbReference type="InterPro" id="IPR011051">
    <property type="entry name" value="RmlC_Cupin_sf"/>
</dbReference>
<dbReference type="PANTHER" id="PTHR21047:SF2">
    <property type="entry name" value="THYMIDINE DIPHOSPHO-4-KETO-RHAMNOSE 3,5-EPIMERASE"/>
    <property type="match status" value="1"/>
</dbReference>
<sequence>MMGKLLVQETKLQDVKLITPQVFGDHRGFFEETYSDRDFKEAGIDFNFIQDNQSLSTQAGVLRGLHFQRGEAAQTKLIRVVTGAVLDVIVDLRKGSPSYKQWEGYILSESNHRQLLVPRGFAHGFVTLTDNVNFVYKCDNYYNAEADGGISFKTPELNINWPIDLDKAITSEKDALQPTLTEFEKDNPFVYGEI</sequence>
<dbReference type="AlphaFoldDB" id="A0A0R1ULT3"/>
<dbReference type="GO" id="GO:0005829">
    <property type="term" value="C:cytosol"/>
    <property type="evidence" value="ECO:0007669"/>
    <property type="project" value="TreeGrafter"/>
</dbReference>
<comment type="caution">
    <text evidence="4">The sequence shown here is derived from an EMBL/GenBank/DDBJ whole genome shotgun (WGS) entry which is preliminary data.</text>
</comment>
<dbReference type="SUPFAM" id="SSF51182">
    <property type="entry name" value="RmlC-like cupins"/>
    <property type="match status" value="1"/>
</dbReference>
<evidence type="ECO:0000313" key="5">
    <source>
        <dbReference type="Proteomes" id="UP000051084"/>
    </source>
</evidence>
<dbReference type="GO" id="GO:0019305">
    <property type="term" value="P:dTDP-rhamnose biosynthetic process"/>
    <property type="evidence" value="ECO:0007669"/>
    <property type="project" value="UniProtKB-UniRule"/>
</dbReference>
<keyword evidence="3" id="KW-0413">Isomerase</keyword>
<feature type="active site" description="Proton acceptor" evidence="1">
    <location>
        <position position="66"/>
    </location>
</feature>
<feature type="active site" description="Proton donor" evidence="1">
    <location>
        <position position="136"/>
    </location>
</feature>
<organism evidence="4 5">
    <name type="scientific">Limosilactobacillus equigenerosi DSM 18793 = JCM 14505</name>
    <dbReference type="NCBI Taxonomy" id="1423742"/>
    <lineage>
        <taxon>Bacteria</taxon>
        <taxon>Bacillati</taxon>
        <taxon>Bacillota</taxon>
        <taxon>Bacilli</taxon>
        <taxon>Lactobacillales</taxon>
        <taxon>Lactobacillaceae</taxon>
        <taxon>Limosilactobacillus</taxon>
    </lineage>
</organism>
<comment type="similarity">
    <text evidence="3">Belongs to the dTDP-4-dehydrorhamnose 3,5-epimerase family.</text>
</comment>
<comment type="pathway">
    <text evidence="3">Carbohydrate biosynthesis; dTDP-L-rhamnose biosynthesis.</text>
</comment>
<dbReference type="Pfam" id="PF00908">
    <property type="entry name" value="dTDP_sugar_isom"/>
    <property type="match status" value="1"/>
</dbReference>
<evidence type="ECO:0000313" key="4">
    <source>
        <dbReference type="EMBL" id="KRL92307.1"/>
    </source>
</evidence>
<dbReference type="UniPathway" id="UPA00124"/>
<dbReference type="STRING" id="417373.GCA_001570685_01415"/>
<protein>
    <recommendedName>
        <fullName evidence="3">dTDP-4-dehydrorhamnose 3,5-epimerase</fullName>
        <ecNumber evidence="3">5.1.3.13</ecNumber>
    </recommendedName>
    <alternativeName>
        <fullName evidence="3">Thymidine diphospho-4-keto-rhamnose 3,5-epimerase</fullName>
    </alternativeName>
</protein>
<dbReference type="GO" id="GO:0008830">
    <property type="term" value="F:dTDP-4-dehydrorhamnose 3,5-epimerase activity"/>
    <property type="evidence" value="ECO:0007669"/>
    <property type="project" value="UniProtKB-UniRule"/>
</dbReference>
<dbReference type="CDD" id="cd00438">
    <property type="entry name" value="cupin_RmlC"/>
    <property type="match status" value="1"/>
</dbReference>
<accession>A0A0R1ULT3</accession>
<gene>
    <name evidence="4" type="ORF">FC21_GL000353</name>
</gene>
<proteinExistence type="inferred from homology"/>
<keyword evidence="5" id="KW-1185">Reference proteome</keyword>
<comment type="function">
    <text evidence="3">Catalyzes the epimerization of the C3' and C5'positions of dTDP-6-deoxy-D-xylo-4-hexulose, forming dTDP-6-deoxy-L-lyxo-4-hexulose.</text>
</comment>
<reference evidence="4 5" key="1">
    <citation type="journal article" date="2015" name="Genome Announc.">
        <title>Expanding the biotechnology potential of lactobacilli through comparative genomics of 213 strains and associated genera.</title>
        <authorList>
            <person name="Sun Z."/>
            <person name="Harris H.M."/>
            <person name="McCann A."/>
            <person name="Guo C."/>
            <person name="Argimon S."/>
            <person name="Zhang W."/>
            <person name="Yang X."/>
            <person name="Jeffery I.B."/>
            <person name="Cooney J.C."/>
            <person name="Kagawa T.F."/>
            <person name="Liu W."/>
            <person name="Song Y."/>
            <person name="Salvetti E."/>
            <person name="Wrobel A."/>
            <person name="Rasinkangas P."/>
            <person name="Parkhill J."/>
            <person name="Rea M.C."/>
            <person name="O'Sullivan O."/>
            <person name="Ritari J."/>
            <person name="Douillard F.P."/>
            <person name="Paul Ross R."/>
            <person name="Yang R."/>
            <person name="Briner A.E."/>
            <person name="Felis G.E."/>
            <person name="de Vos W.M."/>
            <person name="Barrangou R."/>
            <person name="Klaenhammer T.R."/>
            <person name="Caufield P.W."/>
            <person name="Cui Y."/>
            <person name="Zhang H."/>
            <person name="O'Toole P.W."/>
        </authorList>
    </citation>
    <scope>NUCLEOTIDE SEQUENCE [LARGE SCALE GENOMIC DNA]</scope>
    <source>
        <strain evidence="4 5">DSM 18793</strain>
    </source>
</reference>
<comment type="catalytic activity">
    <reaction evidence="3">
        <text>dTDP-4-dehydro-6-deoxy-alpha-D-glucose = dTDP-4-dehydro-beta-L-rhamnose</text>
        <dbReference type="Rhea" id="RHEA:16969"/>
        <dbReference type="ChEBI" id="CHEBI:57649"/>
        <dbReference type="ChEBI" id="CHEBI:62830"/>
        <dbReference type="EC" id="5.1.3.13"/>
    </reaction>
</comment>
<dbReference type="InterPro" id="IPR000888">
    <property type="entry name" value="RmlC-like"/>
</dbReference>
<name>A0A0R1ULT3_9LACO</name>
<dbReference type="PATRIC" id="fig|1423742.4.peg.369"/>
<evidence type="ECO:0000256" key="2">
    <source>
        <dbReference type="PIRSR" id="PIRSR600888-3"/>
    </source>
</evidence>
<dbReference type="EC" id="5.1.3.13" evidence="3"/>
<dbReference type="GO" id="GO:0000271">
    <property type="term" value="P:polysaccharide biosynthetic process"/>
    <property type="evidence" value="ECO:0007669"/>
    <property type="project" value="TreeGrafter"/>
</dbReference>
<evidence type="ECO:0000256" key="1">
    <source>
        <dbReference type="PIRSR" id="PIRSR600888-1"/>
    </source>
</evidence>
<comment type="subunit">
    <text evidence="3">Homodimer.</text>
</comment>
<dbReference type="InterPro" id="IPR014710">
    <property type="entry name" value="RmlC-like_jellyroll"/>
</dbReference>
<feature type="site" description="Participates in a stacking interaction with the thymidine ring of dTDP-4-oxo-6-deoxyglucose" evidence="2">
    <location>
        <position position="142"/>
    </location>
</feature>
<dbReference type="EMBL" id="AZGC01000057">
    <property type="protein sequence ID" value="KRL92307.1"/>
    <property type="molecule type" value="Genomic_DNA"/>
</dbReference>
<evidence type="ECO:0000256" key="3">
    <source>
        <dbReference type="RuleBase" id="RU364069"/>
    </source>
</evidence>
<dbReference type="NCBIfam" id="TIGR01221">
    <property type="entry name" value="rmlC"/>
    <property type="match status" value="1"/>
</dbReference>
<dbReference type="PANTHER" id="PTHR21047">
    <property type="entry name" value="DTDP-6-DEOXY-D-GLUCOSE-3,5 EPIMERASE"/>
    <property type="match status" value="1"/>
</dbReference>
<dbReference type="Proteomes" id="UP000051084">
    <property type="component" value="Unassembled WGS sequence"/>
</dbReference>
<dbReference type="Gene3D" id="2.60.120.10">
    <property type="entry name" value="Jelly Rolls"/>
    <property type="match status" value="1"/>
</dbReference>